<protein>
    <submittedName>
        <fullName evidence="1">Uncharacterized protein</fullName>
    </submittedName>
</protein>
<evidence type="ECO:0000313" key="2">
    <source>
        <dbReference type="Proteomes" id="UP000275028"/>
    </source>
</evidence>
<keyword evidence="2" id="KW-1185">Reference proteome</keyword>
<dbReference type="Proteomes" id="UP000275028">
    <property type="component" value="Segment"/>
</dbReference>
<organism evidence="1 2">
    <name type="scientific">Bacillus phage vB_BboS-125</name>
    <dbReference type="NCBI Taxonomy" id="2419618"/>
    <lineage>
        <taxon>Viruses</taxon>
        <taxon>Duplodnaviria</taxon>
        <taxon>Heunggongvirae</taxon>
        <taxon>Uroviricota</taxon>
        <taxon>Caudoviricetes</taxon>
        <taxon>Elmenteitavirus</taxon>
        <taxon>Elmenteitavirus ev125</taxon>
    </lineage>
</organism>
<dbReference type="EMBL" id="MH884509">
    <property type="protein sequence ID" value="AYP68400.1"/>
    <property type="molecule type" value="Genomic_DNA"/>
</dbReference>
<name>A0A3G3BW60_9CAUD</name>
<gene>
    <name evidence="1" type="ORF">BboS125_00030</name>
</gene>
<reference evidence="1 2" key="1">
    <citation type="submission" date="2018-09" db="EMBL/GenBank/DDBJ databases">
        <title>Comparative Genomic Analysis of Eight Novel Haloalkaliphilic Bacteriophages from Lake Elmenteita, Kenya.</title>
        <authorList>
            <person name="Akhwale J.K."/>
        </authorList>
    </citation>
    <scope>NUCLEOTIDE SEQUENCE [LARGE SCALE GENOMIC DNA]</scope>
</reference>
<proteinExistence type="predicted"/>
<evidence type="ECO:0000313" key="1">
    <source>
        <dbReference type="EMBL" id="AYP68400.1"/>
    </source>
</evidence>
<sequence length="61" mass="6453">MTLAERLLEAQRKDVEEMDRIIKAAEAGTDPAEACSQVVGGKYNLSEFTAAAIKGKGAVTV</sequence>
<accession>A0A3G3BW60</accession>